<gene>
    <name evidence="1" type="ORF">C4S77_04210</name>
</gene>
<protein>
    <recommendedName>
        <fullName evidence="3">Lipoprotein</fullName>
    </recommendedName>
</protein>
<dbReference type="Proteomes" id="UP000238042">
    <property type="component" value="Unassembled WGS sequence"/>
</dbReference>
<dbReference type="AlphaFoldDB" id="A0A2S8AEP2"/>
<keyword evidence="2" id="KW-1185">Reference proteome</keyword>
<dbReference type="OrthoDB" id="9934349at2"/>
<organism evidence="1 2">
    <name type="scientific">Apibacter adventoris</name>
    <dbReference type="NCBI Taxonomy" id="1679466"/>
    <lineage>
        <taxon>Bacteria</taxon>
        <taxon>Pseudomonadati</taxon>
        <taxon>Bacteroidota</taxon>
        <taxon>Flavobacteriia</taxon>
        <taxon>Flavobacteriales</taxon>
        <taxon>Weeksellaceae</taxon>
        <taxon>Apibacter</taxon>
    </lineage>
</organism>
<dbReference type="RefSeq" id="WP_105246292.1">
    <property type="nucleotide sequence ID" value="NZ_PSZM01000027.1"/>
</dbReference>
<sequence length="197" mass="23451">MEKKVLICIFLFFISCLKNNKIEEKNILKSYFPIRKGNVEDSLFNSVFSKILQDDFKEPSLYGIKIDDEIYRISKLSNNLYSEILKIHNYNDSIQINLNIVGVLDTCYIISYDKFDIVKKNIDKCLHLQIGNEVINDSDIWIVEKVSKTNYQYNYRWIWHDQRDEQTFYMSLNNVDTIVVSKEIRNIINDKIKQKVL</sequence>
<accession>A0A2S8AEP2</accession>
<evidence type="ECO:0000313" key="2">
    <source>
        <dbReference type="Proteomes" id="UP000238042"/>
    </source>
</evidence>
<evidence type="ECO:0000313" key="1">
    <source>
        <dbReference type="EMBL" id="PQL93964.1"/>
    </source>
</evidence>
<proteinExistence type="predicted"/>
<dbReference type="PROSITE" id="PS51257">
    <property type="entry name" value="PROKAR_LIPOPROTEIN"/>
    <property type="match status" value="1"/>
</dbReference>
<reference evidence="1 2" key="1">
    <citation type="submission" date="2018-02" db="EMBL/GenBank/DDBJ databases">
        <title>Genome sequences of Apibacter spp., gut symbionts of Asian honey bees.</title>
        <authorList>
            <person name="Kwong W.K."/>
            <person name="Steele M.I."/>
            <person name="Moran N.A."/>
        </authorList>
    </citation>
    <scope>NUCLEOTIDE SEQUENCE [LARGE SCALE GENOMIC DNA]</scope>
    <source>
        <strain evidence="2">wkB301</strain>
    </source>
</reference>
<comment type="caution">
    <text evidence="1">The sequence shown here is derived from an EMBL/GenBank/DDBJ whole genome shotgun (WGS) entry which is preliminary data.</text>
</comment>
<dbReference type="EMBL" id="PSZM01000027">
    <property type="protein sequence ID" value="PQL93964.1"/>
    <property type="molecule type" value="Genomic_DNA"/>
</dbReference>
<name>A0A2S8AEP2_9FLAO</name>
<evidence type="ECO:0008006" key="3">
    <source>
        <dbReference type="Google" id="ProtNLM"/>
    </source>
</evidence>